<dbReference type="OrthoDB" id="8617634at2"/>
<evidence type="ECO:0000256" key="1">
    <source>
        <dbReference type="SAM" id="MobiDB-lite"/>
    </source>
</evidence>
<feature type="domain" description="FecR N-terminal" evidence="4">
    <location>
        <begin position="15"/>
        <end position="55"/>
    </location>
</feature>
<evidence type="ECO:0000259" key="3">
    <source>
        <dbReference type="Pfam" id="PF04773"/>
    </source>
</evidence>
<evidence type="ECO:0000256" key="2">
    <source>
        <dbReference type="SAM" id="Phobius"/>
    </source>
</evidence>
<evidence type="ECO:0000313" key="6">
    <source>
        <dbReference type="Proteomes" id="UP000216020"/>
    </source>
</evidence>
<name>A0A261S1J8_9BORD</name>
<gene>
    <name evidence="5" type="ORF">CAL29_24170</name>
</gene>
<accession>A0A261S1J8</accession>
<proteinExistence type="predicted"/>
<dbReference type="PIRSF" id="PIRSF018266">
    <property type="entry name" value="FecR"/>
    <property type="match status" value="1"/>
</dbReference>
<dbReference type="Gene3D" id="2.60.120.1440">
    <property type="match status" value="1"/>
</dbReference>
<feature type="domain" description="FecR protein" evidence="3">
    <location>
        <begin position="138"/>
        <end position="230"/>
    </location>
</feature>
<keyword evidence="6" id="KW-1185">Reference proteome</keyword>
<keyword evidence="2" id="KW-0812">Transmembrane</keyword>
<feature type="transmembrane region" description="Helical" evidence="2">
    <location>
        <begin position="108"/>
        <end position="129"/>
    </location>
</feature>
<organism evidence="5 6">
    <name type="scientific">Bordetella genomosp. 10</name>
    <dbReference type="NCBI Taxonomy" id="1416804"/>
    <lineage>
        <taxon>Bacteria</taxon>
        <taxon>Pseudomonadati</taxon>
        <taxon>Pseudomonadota</taxon>
        <taxon>Betaproteobacteria</taxon>
        <taxon>Burkholderiales</taxon>
        <taxon>Alcaligenaceae</taxon>
        <taxon>Bordetella</taxon>
    </lineage>
</organism>
<reference evidence="6" key="1">
    <citation type="submission" date="2017-05" db="EMBL/GenBank/DDBJ databases">
        <title>Complete and WGS of Bordetella genogroups.</title>
        <authorList>
            <person name="Spilker T."/>
            <person name="Lipuma J."/>
        </authorList>
    </citation>
    <scope>NUCLEOTIDE SEQUENCE [LARGE SCALE GENOMIC DNA]</scope>
    <source>
        <strain evidence="6">AU16122</strain>
    </source>
</reference>
<feature type="region of interest" description="Disordered" evidence="1">
    <location>
        <begin position="74"/>
        <end position="95"/>
    </location>
</feature>
<protein>
    <recommendedName>
        <fullName evidence="7">Iron dicitrate transport regulator FecR</fullName>
    </recommendedName>
</protein>
<keyword evidence="2" id="KW-1133">Transmembrane helix</keyword>
<dbReference type="EMBL" id="NEVM01000005">
    <property type="protein sequence ID" value="OZI31045.1"/>
    <property type="molecule type" value="Genomic_DNA"/>
</dbReference>
<dbReference type="PANTHER" id="PTHR30273:SF2">
    <property type="entry name" value="PROTEIN FECR"/>
    <property type="match status" value="1"/>
</dbReference>
<dbReference type="PANTHER" id="PTHR30273">
    <property type="entry name" value="PERIPLASMIC SIGNAL SENSOR AND SIGMA FACTOR ACTIVATOR FECR-RELATED"/>
    <property type="match status" value="1"/>
</dbReference>
<dbReference type="Pfam" id="PF04773">
    <property type="entry name" value="FecR"/>
    <property type="match status" value="1"/>
</dbReference>
<dbReference type="AlphaFoldDB" id="A0A261S1J8"/>
<dbReference type="InterPro" id="IPR032623">
    <property type="entry name" value="FecR_N"/>
</dbReference>
<evidence type="ECO:0000313" key="5">
    <source>
        <dbReference type="EMBL" id="OZI31045.1"/>
    </source>
</evidence>
<dbReference type="GO" id="GO:0016989">
    <property type="term" value="F:sigma factor antagonist activity"/>
    <property type="evidence" value="ECO:0007669"/>
    <property type="project" value="TreeGrafter"/>
</dbReference>
<sequence length="348" mass="38393">MNDPIDSEQLSDTRDQAAYWFMRQQSGSMTEDERQACAAWRRADPDHERQFRLAMALWDAAGKVPAERMRALGYPAGDRTRGTDQAKRDPATPARNAAPVISAGRRRFAYGIGAAFGVAAAAATGLHLLRDAPQYQMTFATRRGERRSEELPDGSRLDVNGDTTARVRFYPDRRTVELQAGEILCRVAPDPARPFTVDTDTGLVRAVGTCFDVRYEDGSARVAVAEGEVEVRSGPWWRHRSTRLTAGYEARLDEDGEPSVRGGVDVAARTAWRDGRIVFNATRLADAMDELNRYLAVPVRVPDSRVRGLRISGIFRIDEPGALLAALPRIIPVQVLARADGGSEIVSR</sequence>
<keyword evidence="2" id="KW-0472">Membrane</keyword>
<evidence type="ECO:0000259" key="4">
    <source>
        <dbReference type="Pfam" id="PF16220"/>
    </source>
</evidence>
<comment type="caution">
    <text evidence="5">The sequence shown here is derived from an EMBL/GenBank/DDBJ whole genome shotgun (WGS) entry which is preliminary data.</text>
</comment>
<dbReference type="InterPro" id="IPR006860">
    <property type="entry name" value="FecR"/>
</dbReference>
<dbReference type="InterPro" id="IPR012373">
    <property type="entry name" value="Ferrdict_sens_TM"/>
</dbReference>
<dbReference type="Proteomes" id="UP000216020">
    <property type="component" value="Unassembled WGS sequence"/>
</dbReference>
<dbReference type="Gene3D" id="3.55.50.30">
    <property type="match status" value="1"/>
</dbReference>
<dbReference type="Pfam" id="PF16220">
    <property type="entry name" value="DUF4880"/>
    <property type="match status" value="1"/>
</dbReference>
<feature type="compositionally biased region" description="Basic and acidic residues" evidence="1">
    <location>
        <begin position="78"/>
        <end position="90"/>
    </location>
</feature>
<evidence type="ECO:0008006" key="7">
    <source>
        <dbReference type="Google" id="ProtNLM"/>
    </source>
</evidence>
<dbReference type="RefSeq" id="WP_094855461.1">
    <property type="nucleotide sequence ID" value="NZ_NEVM01000005.1"/>
</dbReference>